<sequence>MVLQSKAVYKECCFIGVTCSVQHDHPGVH</sequence>
<gene>
    <name evidence="1" type="ORF">rCG_32356</name>
</gene>
<protein>
    <submittedName>
        <fullName evidence="1">RCG32356</fullName>
    </submittedName>
</protein>
<evidence type="ECO:0000313" key="2">
    <source>
        <dbReference type="Proteomes" id="UP000234681"/>
    </source>
</evidence>
<dbReference type="AlphaFoldDB" id="A6JXS5"/>
<proteinExistence type="predicted"/>
<reference evidence="1 2" key="1">
    <citation type="submission" date="2005-09" db="EMBL/GenBank/DDBJ databases">
        <authorList>
            <person name="Mural R.J."/>
            <person name="Li P.W."/>
            <person name="Adams M.D."/>
            <person name="Amanatides P.G."/>
            <person name="Baden-Tillson H."/>
            <person name="Barnstead M."/>
            <person name="Chin S.H."/>
            <person name="Dew I."/>
            <person name="Evans C.A."/>
            <person name="Ferriera S."/>
            <person name="Flanigan M."/>
            <person name="Fosler C."/>
            <person name="Glodek A."/>
            <person name="Gu Z."/>
            <person name="Holt R.A."/>
            <person name="Jennings D."/>
            <person name="Kraft C.L."/>
            <person name="Lu F."/>
            <person name="Nguyen T."/>
            <person name="Nusskern D.R."/>
            <person name="Pfannkoch C.M."/>
            <person name="Sitter C."/>
            <person name="Sutton G.G."/>
            <person name="Venter J.C."/>
            <person name="Wang Z."/>
            <person name="Woodage T."/>
            <person name="Zheng X.H."/>
            <person name="Zhong F."/>
        </authorList>
    </citation>
    <scope>NUCLEOTIDE SEQUENCE [LARGE SCALE GENOMIC DNA]</scope>
    <source>
        <strain>BN</strain>
        <strain evidence="2">Sprague-Dawley</strain>
    </source>
</reference>
<dbReference type="EMBL" id="CH474005">
    <property type="protein sequence ID" value="EDL96335.1"/>
    <property type="molecule type" value="Genomic_DNA"/>
</dbReference>
<accession>A6JXS5</accession>
<evidence type="ECO:0000313" key="1">
    <source>
        <dbReference type="EMBL" id="EDL96335.1"/>
    </source>
</evidence>
<name>A6JXS5_RAT</name>
<dbReference type="Proteomes" id="UP000234681">
    <property type="component" value="Chromosome 3"/>
</dbReference>
<organism evidence="1 2">
    <name type="scientific">Rattus norvegicus</name>
    <name type="common">Rat</name>
    <dbReference type="NCBI Taxonomy" id="10116"/>
    <lineage>
        <taxon>Eukaryota</taxon>
        <taxon>Metazoa</taxon>
        <taxon>Chordata</taxon>
        <taxon>Craniata</taxon>
        <taxon>Vertebrata</taxon>
        <taxon>Euteleostomi</taxon>
        <taxon>Mammalia</taxon>
        <taxon>Eutheria</taxon>
        <taxon>Euarchontoglires</taxon>
        <taxon>Glires</taxon>
        <taxon>Rodentia</taxon>
        <taxon>Myomorpha</taxon>
        <taxon>Muroidea</taxon>
        <taxon>Muridae</taxon>
        <taxon>Murinae</taxon>
        <taxon>Rattus</taxon>
    </lineage>
</organism>